<evidence type="ECO:0000313" key="3">
    <source>
        <dbReference type="EMBL" id="RRD03737.1"/>
    </source>
</evidence>
<reference evidence="3 4" key="1">
    <citation type="submission" date="2018-11" db="EMBL/GenBank/DDBJ databases">
        <title>Genomes From Bacteria Associated with the Canine Oral Cavity: a Test Case for Automated Genome-Based Taxonomic Assignment.</title>
        <authorList>
            <person name="Coil D.A."/>
            <person name="Jospin G."/>
            <person name="Darling A.E."/>
            <person name="Wallis C."/>
            <person name="Davis I.J."/>
            <person name="Harris S."/>
            <person name="Eisen J.A."/>
            <person name="Holcombe L.J."/>
            <person name="O'Flynn C."/>
        </authorList>
    </citation>
    <scope>NUCLEOTIDE SEQUENCE [LARGE SCALE GENOMIC DNA]</scope>
    <source>
        <strain evidence="3 4">OH887_COT-365</strain>
    </source>
</reference>
<dbReference type="AlphaFoldDB" id="A0A3P1T2J6"/>
<name>A0A3P1T2J6_9ACTN</name>
<dbReference type="EMBL" id="RQZG01000017">
    <property type="protein sequence ID" value="RRD03737.1"/>
    <property type="molecule type" value="Genomic_DNA"/>
</dbReference>
<comment type="caution">
    <text evidence="3">The sequence shown here is derived from an EMBL/GenBank/DDBJ whole genome shotgun (WGS) entry which is preliminary data.</text>
</comment>
<keyword evidence="3" id="KW-0067">ATP-binding</keyword>
<dbReference type="GO" id="GO:0005524">
    <property type="term" value="F:ATP binding"/>
    <property type="evidence" value="ECO:0007669"/>
    <property type="project" value="UniProtKB-KW"/>
</dbReference>
<dbReference type="Pfam" id="PF13173">
    <property type="entry name" value="AAA_14"/>
    <property type="match status" value="1"/>
</dbReference>
<sequence length="422" mass="45647">MGYTKRLVDEELDTLLPHVTAIALDGPKGVGKTSTALRRTTEQLRLDTVPHRSAVSEDADLVNRLPRPLLIDEWQRVPAVWDTVRRAVDDGAEPGSFLLAGSAAPQLSDPIHSGAGRILSLRMRPMALCERGLVDPTVSLTRLLQGDAEIGGSSPLGPGDYVREILASGLPGLHHLPPRARNAQLRSYLTRVMERELTDEQGVTLRRPESLALWLRAYASASGTTASWEKIRATATPGDADPPSKVTTMRYRDWLTALWLLDPVPAWLPLASGLPSLTRAPKHHLADPALASVLLRATSISLQKGEGRWLGARGALIGGLFEGLATLSVRAAAQAAGAEVSHLRSSRGEREIDLIVEGEDGRILAVEVKFSRAASHEDVAHLLWLKERLGDQVSDMVLLNTGEHAHRRRDGVAVVPLALLGL</sequence>
<dbReference type="OrthoDB" id="128089at2"/>
<dbReference type="Pfam" id="PF13635">
    <property type="entry name" value="DUF4143"/>
    <property type="match status" value="1"/>
</dbReference>
<keyword evidence="3" id="KW-0547">Nucleotide-binding</keyword>
<dbReference type="InterPro" id="IPR025420">
    <property type="entry name" value="DUF4143"/>
</dbReference>
<feature type="domain" description="AAA" evidence="1">
    <location>
        <begin position="21"/>
        <end position="130"/>
    </location>
</feature>
<accession>A0A3P1T2J6</accession>
<protein>
    <submittedName>
        <fullName evidence="3">ATP-binding protein</fullName>
    </submittedName>
</protein>
<dbReference type="Proteomes" id="UP000280819">
    <property type="component" value="Unassembled WGS sequence"/>
</dbReference>
<dbReference type="RefSeq" id="WP_124845612.1">
    <property type="nucleotide sequence ID" value="NZ_RQZG01000017.1"/>
</dbReference>
<dbReference type="PANTHER" id="PTHR43566">
    <property type="entry name" value="CONSERVED PROTEIN"/>
    <property type="match status" value="1"/>
</dbReference>
<dbReference type="PANTHER" id="PTHR43566:SF2">
    <property type="entry name" value="DUF4143 DOMAIN-CONTAINING PROTEIN"/>
    <property type="match status" value="1"/>
</dbReference>
<dbReference type="InterPro" id="IPR041682">
    <property type="entry name" value="AAA_14"/>
</dbReference>
<evidence type="ECO:0000313" key="4">
    <source>
        <dbReference type="Proteomes" id="UP000280819"/>
    </source>
</evidence>
<evidence type="ECO:0000259" key="2">
    <source>
        <dbReference type="Pfam" id="PF13635"/>
    </source>
</evidence>
<feature type="domain" description="DUF4143" evidence="2">
    <location>
        <begin position="205"/>
        <end position="370"/>
    </location>
</feature>
<evidence type="ECO:0000259" key="1">
    <source>
        <dbReference type="Pfam" id="PF13173"/>
    </source>
</evidence>
<proteinExistence type="predicted"/>
<gene>
    <name evidence="3" type="ORF">EII34_13110</name>
</gene>
<organism evidence="3 4">
    <name type="scientific">Arachnia propionica</name>
    <dbReference type="NCBI Taxonomy" id="1750"/>
    <lineage>
        <taxon>Bacteria</taxon>
        <taxon>Bacillati</taxon>
        <taxon>Actinomycetota</taxon>
        <taxon>Actinomycetes</taxon>
        <taxon>Propionibacteriales</taxon>
        <taxon>Propionibacteriaceae</taxon>
        <taxon>Arachnia</taxon>
    </lineage>
</organism>